<sequence>MTPLFIKNLPDNKANLYGLILEASKIPYEFKREEDGWQILVPLTDHDRAFAQITAYTGENLPQDLEEPETAQFKTYSGLWAAGLLAVFYAGTGPFSENRWLLEQKGAVAEKILDGQIWRAVTALCLHADMLHLMGNMAFLAIFATGVCQVMGYGVGWLLILLAGALGNLASAWMYQSHHLSGGASTAVFAALGILGGIRAIRQKAGWGLTSRRWIGLAVGLALLAFLGSGPKADLLAHFFGWFCGVGMGAAYALLKPAPVPQEQQLPFLTLALAILLWAWASSGL</sequence>
<feature type="transmembrane region" description="Helical" evidence="7">
    <location>
        <begin position="235"/>
        <end position="254"/>
    </location>
</feature>
<dbReference type="PANTHER" id="PTHR43731">
    <property type="entry name" value="RHOMBOID PROTEASE"/>
    <property type="match status" value="1"/>
</dbReference>
<name>A0A1M6QCK6_9BACT</name>
<evidence type="ECO:0000313" key="9">
    <source>
        <dbReference type="EMBL" id="SHK17817.1"/>
    </source>
</evidence>
<keyword evidence="3 7" id="KW-0812">Transmembrane</keyword>
<feature type="transmembrane region" description="Helical" evidence="7">
    <location>
        <begin position="213"/>
        <end position="229"/>
    </location>
</feature>
<evidence type="ECO:0000256" key="6">
    <source>
        <dbReference type="ARBA" id="ARBA00023136"/>
    </source>
</evidence>
<feature type="transmembrane region" description="Helical" evidence="7">
    <location>
        <begin position="180"/>
        <end position="201"/>
    </location>
</feature>
<dbReference type="OrthoDB" id="9813074at2"/>
<dbReference type="InterPro" id="IPR022764">
    <property type="entry name" value="Peptidase_S54_rhomboid_dom"/>
</dbReference>
<feature type="transmembrane region" description="Helical" evidence="7">
    <location>
        <begin position="266"/>
        <end position="283"/>
    </location>
</feature>
<evidence type="ECO:0000256" key="3">
    <source>
        <dbReference type="ARBA" id="ARBA00022692"/>
    </source>
</evidence>
<dbReference type="InterPro" id="IPR050925">
    <property type="entry name" value="Rhomboid_protease_S54"/>
</dbReference>
<dbReference type="GO" id="GO:0006508">
    <property type="term" value="P:proteolysis"/>
    <property type="evidence" value="ECO:0007669"/>
    <property type="project" value="UniProtKB-KW"/>
</dbReference>
<evidence type="ECO:0000256" key="1">
    <source>
        <dbReference type="ARBA" id="ARBA00004141"/>
    </source>
</evidence>
<keyword evidence="5 7" id="KW-1133">Transmembrane helix</keyword>
<evidence type="ECO:0000313" key="10">
    <source>
        <dbReference type="Proteomes" id="UP000183994"/>
    </source>
</evidence>
<accession>A0A1M6QCK6</accession>
<keyword evidence="9" id="KW-0645">Protease</keyword>
<keyword evidence="10" id="KW-1185">Reference proteome</keyword>
<comment type="subcellular location">
    <subcellularLocation>
        <location evidence="1">Membrane</location>
        <topology evidence="1">Multi-pass membrane protein</topology>
    </subcellularLocation>
</comment>
<dbReference type="Gene3D" id="1.20.1540.10">
    <property type="entry name" value="Rhomboid-like"/>
    <property type="match status" value="1"/>
</dbReference>
<dbReference type="SUPFAM" id="SSF144091">
    <property type="entry name" value="Rhomboid-like"/>
    <property type="match status" value="1"/>
</dbReference>
<dbReference type="EMBL" id="FQZU01000019">
    <property type="protein sequence ID" value="SHK17817.1"/>
    <property type="molecule type" value="Genomic_DNA"/>
</dbReference>
<gene>
    <name evidence="9" type="ORF">SAMN02745216_03032</name>
</gene>
<proteinExistence type="inferred from homology"/>
<feature type="domain" description="Peptidase S54 rhomboid" evidence="8">
    <location>
        <begin position="115"/>
        <end position="251"/>
    </location>
</feature>
<dbReference type="InterPro" id="IPR035952">
    <property type="entry name" value="Rhomboid-like_sf"/>
</dbReference>
<evidence type="ECO:0000256" key="5">
    <source>
        <dbReference type="ARBA" id="ARBA00022989"/>
    </source>
</evidence>
<dbReference type="Pfam" id="PF01694">
    <property type="entry name" value="Rhomboid"/>
    <property type="match status" value="1"/>
</dbReference>
<evidence type="ECO:0000256" key="4">
    <source>
        <dbReference type="ARBA" id="ARBA00022801"/>
    </source>
</evidence>
<dbReference type="PANTHER" id="PTHR43731:SF14">
    <property type="entry name" value="PRESENILIN-ASSOCIATED RHOMBOID-LIKE PROTEIN, MITOCHONDRIAL"/>
    <property type="match status" value="1"/>
</dbReference>
<keyword evidence="6 7" id="KW-0472">Membrane</keyword>
<dbReference type="AlphaFoldDB" id="A0A1M6QCK6"/>
<dbReference type="Proteomes" id="UP000183994">
    <property type="component" value="Unassembled WGS sequence"/>
</dbReference>
<comment type="similarity">
    <text evidence="2">Belongs to the peptidase S54 family.</text>
</comment>
<protein>
    <submittedName>
        <fullName evidence="9">Membrane associated serine protease, rhomboid family</fullName>
    </submittedName>
</protein>
<keyword evidence="4" id="KW-0378">Hydrolase</keyword>
<feature type="transmembrane region" description="Helical" evidence="7">
    <location>
        <begin position="137"/>
        <end position="160"/>
    </location>
</feature>
<evidence type="ECO:0000256" key="7">
    <source>
        <dbReference type="SAM" id="Phobius"/>
    </source>
</evidence>
<organism evidence="9 10">
    <name type="scientific">Desulfatibacillum alkenivorans DSM 16219</name>
    <dbReference type="NCBI Taxonomy" id="1121393"/>
    <lineage>
        <taxon>Bacteria</taxon>
        <taxon>Pseudomonadati</taxon>
        <taxon>Thermodesulfobacteriota</taxon>
        <taxon>Desulfobacteria</taxon>
        <taxon>Desulfobacterales</taxon>
        <taxon>Desulfatibacillaceae</taxon>
        <taxon>Desulfatibacillum</taxon>
    </lineage>
</organism>
<dbReference type="GO" id="GO:0004252">
    <property type="term" value="F:serine-type endopeptidase activity"/>
    <property type="evidence" value="ECO:0007669"/>
    <property type="project" value="InterPro"/>
</dbReference>
<dbReference type="STRING" id="1121393.SAMN02745216_03032"/>
<dbReference type="RefSeq" id="WP_073477091.1">
    <property type="nucleotide sequence ID" value="NZ_FQZU01000019.1"/>
</dbReference>
<reference evidence="10" key="1">
    <citation type="submission" date="2016-11" db="EMBL/GenBank/DDBJ databases">
        <authorList>
            <person name="Varghese N."/>
            <person name="Submissions S."/>
        </authorList>
    </citation>
    <scope>NUCLEOTIDE SEQUENCE [LARGE SCALE GENOMIC DNA]</scope>
    <source>
        <strain evidence="10">DSM 16219</strain>
    </source>
</reference>
<evidence type="ECO:0000259" key="8">
    <source>
        <dbReference type="Pfam" id="PF01694"/>
    </source>
</evidence>
<dbReference type="GO" id="GO:0016020">
    <property type="term" value="C:membrane"/>
    <property type="evidence" value="ECO:0007669"/>
    <property type="project" value="UniProtKB-SubCell"/>
</dbReference>
<evidence type="ECO:0000256" key="2">
    <source>
        <dbReference type="ARBA" id="ARBA00009045"/>
    </source>
</evidence>